<dbReference type="EMBL" id="PKMF04000243">
    <property type="protein sequence ID" value="KAK7841366.1"/>
    <property type="molecule type" value="Genomic_DNA"/>
</dbReference>
<comment type="similarity">
    <text evidence="2">Belongs to the peptidase S8 family.</text>
</comment>
<evidence type="ECO:0000256" key="4">
    <source>
        <dbReference type="SAM" id="Phobius"/>
    </source>
</evidence>
<proteinExistence type="inferred from homology"/>
<sequence>MVVATVITSITFQSGVGVERDEFPNNFQSNFYFMSNTISFAASVSVIFLLISGFPLKDKVCMGILTFAMGITLIFLVAAYVSGSPFENNLGITIGLGVLLVVAGAILLIYIIRLFMWLARTSHSASFHAMRKGILTSSSTGNLGPQTLTLSKYAPWILAVAASNNDRKFVARICLAMDKCTL</sequence>
<name>A0AAW0KRP6_QUESU</name>
<feature type="transmembrane region" description="Helical" evidence="4">
    <location>
        <begin position="63"/>
        <end position="83"/>
    </location>
</feature>
<evidence type="ECO:0000256" key="2">
    <source>
        <dbReference type="ARBA" id="ARBA00011073"/>
    </source>
</evidence>
<organism evidence="6 7">
    <name type="scientific">Quercus suber</name>
    <name type="common">Cork oak</name>
    <dbReference type="NCBI Taxonomy" id="58331"/>
    <lineage>
        <taxon>Eukaryota</taxon>
        <taxon>Viridiplantae</taxon>
        <taxon>Streptophyta</taxon>
        <taxon>Embryophyta</taxon>
        <taxon>Tracheophyta</taxon>
        <taxon>Spermatophyta</taxon>
        <taxon>Magnoliopsida</taxon>
        <taxon>eudicotyledons</taxon>
        <taxon>Gunneridae</taxon>
        <taxon>Pentapetalae</taxon>
        <taxon>rosids</taxon>
        <taxon>fabids</taxon>
        <taxon>Fagales</taxon>
        <taxon>Fagaceae</taxon>
        <taxon>Quercus</taxon>
    </lineage>
</organism>
<keyword evidence="4" id="KW-0472">Membrane</keyword>
<keyword evidence="4" id="KW-0812">Transmembrane</keyword>
<dbReference type="PANTHER" id="PTHR10795">
    <property type="entry name" value="PROPROTEIN CONVERTASE SUBTILISIN/KEXIN"/>
    <property type="match status" value="1"/>
</dbReference>
<dbReference type="GO" id="GO:0006508">
    <property type="term" value="P:proteolysis"/>
    <property type="evidence" value="ECO:0007669"/>
    <property type="project" value="UniProtKB-KW"/>
</dbReference>
<evidence type="ECO:0000256" key="1">
    <source>
        <dbReference type="ARBA" id="ARBA00004613"/>
    </source>
</evidence>
<comment type="subcellular location">
    <subcellularLocation>
        <location evidence="1">Secreted</location>
    </subcellularLocation>
</comment>
<evidence type="ECO:0000256" key="3">
    <source>
        <dbReference type="ARBA" id="ARBA00022729"/>
    </source>
</evidence>
<dbReference type="Proteomes" id="UP000237347">
    <property type="component" value="Unassembled WGS sequence"/>
</dbReference>
<feature type="transmembrane region" description="Helical" evidence="4">
    <location>
        <begin position="89"/>
        <end position="112"/>
    </location>
</feature>
<dbReference type="InterPro" id="IPR036852">
    <property type="entry name" value="Peptidase_S8/S53_dom_sf"/>
</dbReference>
<comment type="caution">
    <text evidence="6">The sequence shown here is derived from an EMBL/GenBank/DDBJ whole genome shotgun (WGS) entry which is preliminary data.</text>
</comment>
<feature type="domain" description="PGG" evidence="5">
    <location>
        <begin position="1"/>
        <end position="84"/>
    </location>
</feature>
<reference evidence="6 7" key="1">
    <citation type="journal article" date="2018" name="Sci. Data">
        <title>The draft genome sequence of cork oak.</title>
        <authorList>
            <person name="Ramos A.M."/>
            <person name="Usie A."/>
            <person name="Barbosa P."/>
            <person name="Barros P.M."/>
            <person name="Capote T."/>
            <person name="Chaves I."/>
            <person name="Simoes F."/>
            <person name="Abreu I."/>
            <person name="Carrasquinho I."/>
            <person name="Faro C."/>
            <person name="Guimaraes J.B."/>
            <person name="Mendonca D."/>
            <person name="Nobrega F."/>
            <person name="Rodrigues L."/>
            <person name="Saibo N.J.M."/>
            <person name="Varela M.C."/>
            <person name="Egas C."/>
            <person name="Matos J."/>
            <person name="Miguel C.M."/>
            <person name="Oliveira M.M."/>
            <person name="Ricardo C.P."/>
            <person name="Goncalves S."/>
        </authorList>
    </citation>
    <scope>NUCLEOTIDE SEQUENCE [LARGE SCALE GENOMIC DNA]</scope>
    <source>
        <strain evidence="7">cv. HL8</strain>
    </source>
</reference>
<dbReference type="AlphaFoldDB" id="A0AAW0KRP6"/>
<keyword evidence="7" id="KW-1185">Reference proteome</keyword>
<dbReference type="InterPro" id="IPR045051">
    <property type="entry name" value="SBT"/>
</dbReference>
<dbReference type="GO" id="GO:0005576">
    <property type="term" value="C:extracellular region"/>
    <property type="evidence" value="ECO:0007669"/>
    <property type="project" value="UniProtKB-SubCell"/>
</dbReference>
<dbReference type="SUPFAM" id="SSF52743">
    <property type="entry name" value="Subtilisin-like"/>
    <property type="match status" value="1"/>
</dbReference>
<dbReference type="Gene3D" id="3.40.50.200">
    <property type="entry name" value="Peptidase S8/S53 domain"/>
    <property type="match status" value="1"/>
</dbReference>
<keyword evidence="4" id="KW-1133">Transmembrane helix</keyword>
<evidence type="ECO:0000313" key="7">
    <source>
        <dbReference type="Proteomes" id="UP000237347"/>
    </source>
</evidence>
<protein>
    <submittedName>
        <fullName evidence="6">Subtilisin-like protease sbt4.14</fullName>
    </submittedName>
</protein>
<accession>A0AAW0KRP6</accession>
<evidence type="ECO:0000313" key="6">
    <source>
        <dbReference type="EMBL" id="KAK7841366.1"/>
    </source>
</evidence>
<feature type="transmembrane region" description="Helical" evidence="4">
    <location>
        <begin position="30"/>
        <end position="51"/>
    </location>
</feature>
<gene>
    <name evidence="6" type="primary">SBT4.14_1</name>
    <name evidence="6" type="ORF">CFP56_015509</name>
</gene>
<dbReference type="InterPro" id="IPR026961">
    <property type="entry name" value="PGG_dom"/>
</dbReference>
<evidence type="ECO:0000259" key="5">
    <source>
        <dbReference type="Pfam" id="PF13962"/>
    </source>
</evidence>
<dbReference type="GO" id="GO:0004252">
    <property type="term" value="F:serine-type endopeptidase activity"/>
    <property type="evidence" value="ECO:0007669"/>
    <property type="project" value="InterPro"/>
</dbReference>
<keyword evidence="3" id="KW-0732">Signal</keyword>
<dbReference type="Pfam" id="PF13962">
    <property type="entry name" value="PGG"/>
    <property type="match status" value="1"/>
</dbReference>
<dbReference type="Gene3D" id="3.50.30.30">
    <property type="match status" value="1"/>
</dbReference>